<accession>A0ABZ3E000</accession>
<dbReference type="InterPro" id="IPR000182">
    <property type="entry name" value="GNAT_dom"/>
</dbReference>
<organism evidence="2 3">
    <name type="scientific">Marinobacter alkaliphilus</name>
    <dbReference type="NCBI Taxonomy" id="254719"/>
    <lineage>
        <taxon>Bacteria</taxon>
        <taxon>Pseudomonadati</taxon>
        <taxon>Pseudomonadota</taxon>
        <taxon>Gammaproteobacteria</taxon>
        <taxon>Pseudomonadales</taxon>
        <taxon>Marinobacteraceae</taxon>
        <taxon>Marinobacter</taxon>
    </lineage>
</organism>
<keyword evidence="3" id="KW-1185">Reference proteome</keyword>
<dbReference type="PROSITE" id="PS51186">
    <property type="entry name" value="GNAT"/>
    <property type="match status" value="1"/>
</dbReference>
<dbReference type="RefSeq" id="WP_342630610.1">
    <property type="nucleotide sequence ID" value="NZ_CP152380.1"/>
</dbReference>
<reference evidence="2 3" key="1">
    <citation type="submission" date="2024-04" db="EMBL/GenBank/DDBJ databases">
        <title>Marinobacter sp. SBY-1.</title>
        <authorList>
            <person name="Pan C."/>
        </authorList>
    </citation>
    <scope>NUCLEOTIDE SEQUENCE [LARGE SCALE GENOMIC DNA]</scope>
    <source>
        <strain evidence="2 3">SBY-1</strain>
    </source>
</reference>
<gene>
    <name evidence="2" type="ORF">AAGT77_11125</name>
</gene>
<evidence type="ECO:0000313" key="3">
    <source>
        <dbReference type="Proteomes" id="UP001445268"/>
    </source>
</evidence>
<dbReference type="SUPFAM" id="SSF55729">
    <property type="entry name" value="Acyl-CoA N-acyltransferases (Nat)"/>
    <property type="match status" value="1"/>
</dbReference>
<evidence type="ECO:0000259" key="1">
    <source>
        <dbReference type="PROSITE" id="PS51186"/>
    </source>
</evidence>
<proteinExistence type="predicted"/>
<dbReference type="Gene3D" id="3.40.630.30">
    <property type="match status" value="1"/>
</dbReference>
<dbReference type="Proteomes" id="UP001445268">
    <property type="component" value="Chromosome"/>
</dbReference>
<sequence length="130" mass="15036">MRELEYITAIQKKYSGKRDNSKEILVASGIEHPFVVEDRGEDIGCIYLHFEPQMKPGMVWIMYLRSYLPGKGHGTGMMKMLCELADKMRVRLYLEPVPDRGSNWTQGELVAFYRRFGFEGSITMQRPPIA</sequence>
<protein>
    <submittedName>
        <fullName evidence="2">GNAT family N-acetyltransferase</fullName>
    </submittedName>
</protein>
<name>A0ABZ3E000_9GAMM</name>
<dbReference type="EMBL" id="CP152380">
    <property type="protein sequence ID" value="XAF52475.1"/>
    <property type="molecule type" value="Genomic_DNA"/>
</dbReference>
<dbReference type="CDD" id="cd04301">
    <property type="entry name" value="NAT_SF"/>
    <property type="match status" value="1"/>
</dbReference>
<dbReference type="Pfam" id="PF13508">
    <property type="entry name" value="Acetyltransf_7"/>
    <property type="match status" value="1"/>
</dbReference>
<dbReference type="InterPro" id="IPR016181">
    <property type="entry name" value="Acyl_CoA_acyltransferase"/>
</dbReference>
<evidence type="ECO:0000313" key="2">
    <source>
        <dbReference type="EMBL" id="XAF52475.1"/>
    </source>
</evidence>
<feature type="domain" description="N-acetyltransferase" evidence="1">
    <location>
        <begin position="1"/>
        <end position="130"/>
    </location>
</feature>